<evidence type="ECO:0000313" key="3">
    <source>
        <dbReference type="Proteomes" id="UP001160148"/>
    </source>
</evidence>
<dbReference type="Proteomes" id="UP001160148">
    <property type="component" value="Unassembled WGS sequence"/>
</dbReference>
<protein>
    <submittedName>
        <fullName evidence="2">Uncharacterized protein</fullName>
    </submittedName>
</protein>
<comment type="caution">
    <text evidence="2">The sequence shown here is derived from an EMBL/GenBank/DDBJ whole genome shotgun (WGS) entry which is preliminary data.</text>
</comment>
<organism evidence="2 3">
    <name type="scientific">Macrosiphum euphorbiae</name>
    <name type="common">potato aphid</name>
    <dbReference type="NCBI Taxonomy" id="13131"/>
    <lineage>
        <taxon>Eukaryota</taxon>
        <taxon>Metazoa</taxon>
        <taxon>Ecdysozoa</taxon>
        <taxon>Arthropoda</taxon>
        <taxon>Hexapoda</taxon>
        <taxon>Insecta</taxon>
        <taxon>Pterygota</taxon>
        <taxon>Neoptera</taxon>
        <taxon>Paraneoptera</taxon>
        <taxon>Hemiptera</taxon>
        <taxon>Sternorrhyncha</taxon>
        <taxon>Aphidomorpha</taxon>
        <taxon>Aphidoidea</taxon>
        <taxon>Aphididae</taxon>
        <taxon>Macrosiphini</taxon>
        <taxon>Macrosiphum</taxon>
    </lineage>
</organism>
<evidence type="ECO:0000313" key="2">
    <source>
        <dbReference type="EMBL" id="CAI6371516.1"/>
    </source>
</evidence>
<evidence type="ECO:0000256" key="1">
    <source>
        <dbReference type="SAM" id="MobiDB-lite"/>
    </source>
</evidence>
<feature type="region of interest" description="Disordered" evidence="1">
    <location>
        <begin position="51"/>
        <end position="90"/>
    </location>
</feature>
<reference evidence="2 3" key="1">
    <citation type="submission" date="2023-01" db="EMBL/GenBank/DDBJ databases">
        <authorList>
            <person name="Whitehead M."/>
        </authorList>
    </citation>
    <scope>NUCLEOTIDE SEQUENCE [LARGE SCALE GENOMIC DNA]</scope>
</reference>
<dbReference type="AlphaFoldDB" id="A0AAV0XWC9"/>
<keyword evidence="3" id="KW-1185">Reference proteome</keyword>
<accession>A0AAV0XWC9</accession>
<dbReference type="EMBL" id="CARXXK010001012">
    <property type="protein sequence ID" value="CAI6371516.1"/>
    <property type="molecule type" value="Genomic_DNA"/>
</dbReference>
<proteinExistence type="predicted"/>
<gene>
    <name evidence="2" type="ORF">MEUPH1_LOCUS25512</name>
</gene>
<name>A0AAV0XWC9_9HEMI</name>
<sequence length="132" mass="15399">MVIKKSSLIWLLEQHRARVNSDCLLRFFNSRCDQGAQQINKIKCNQTKCSTQSDIEVNTDSSEESDIQSESTPPISPYQSDDSNEEDKDTQQIQLKIEIYYAIRYDINWYIGRLLNIKNDLGMQDKIFKIQS</sequence>